<dbReference type="PANTHER" id="PTHR46796">
    <property type="entry name" value="HTH-TYPE TRANSCRIPTIONAL ACTIVATOR RHAS-RELATED"/>
    <property type="match status" value="1"/>
</dbReference>
<evidence type="ECO:0000256" key="1">
    <source>
        <dbReference type="ARBA" id="ARBA00023015"/>
    </source>
</evidence>
<dbReference type="Pfam" id="PF20240">
    <property type="entry name" value="DUF6597"/>
    <property type="match status" value="1"/>
</dbReference>
<dbReference type="Proteomes" id="UP000647133">
    <property type="component" value="Unassembled WGS sequence"/>
</dbReference>
<dbReference type="InterPro" id="IPR009057">
    <property type="entry name" value="Homeodomain-like_sf"/>
</dbReference>
<dbReference type="PANTHER" id="PTHR46796:SF13">
    <property type="entry name" value="HTH-TYPE TRANSCRIPTIONAL ACTIVATOR RHAS"/>
    <property type="match status" value="1"/>
</dbReference>
<gene>
    <name evidence="5" type="ORF">IFO69_13255</name>
</gene>
<dbReference type="PROSITE" id="PS01124">
    <property type="entry name" value="HTH_ARAC_FAMILY_2"/>
    <property type="match status" value="1"/>
</dbReference>
<evidence type="ECO:0000256" key="3">
    <source>
        <dbReference type="ARBA" id="ARBA00023163"/>
    </source>
</evidence>
<keyword evidence="1" id="KW-0805">Transcription regulation</keyword>
<dbReference type="SUPFAM" id="SSF46689">
    <property type="entry name" value="Homeodomain-like"/>
    <property type="match status" value="1"/>
</dbReference>
<protein>
    <submittedName>
        <fullName evidence="5">Helix-turn-helix transcriptional regulator</fullName>
    </submittedName>
</protein>
<dbReference type="Gene3D" id="1.10.10.60">
    <property type="entry name" value="Homeodomain-like"/>
    <property type="match status" value="1"/>
</dbReference>
<dbReference type="RefSeq" id="WP_192010604.1">
    <property type="nucleotide sequence ID" value="NZ_JACYTQ010000004.1"/>
</dbReference>
<dbReference type="InterPro" id="IPR050204">
    <property type="entry name" value="AraC_XylS_family_regulators"/>
</dbReference>
<dbReference type="SMART" id="SM00342">
    <property type="entry name" value="HTH_ARAC"/>
    <property type="match status" value="1"/>
</dbReference>
<dbReference type="InterPro" id="IPR018060">
    <property type="entry name" value="HTH_AraC"/>
</dbReference>
<dbReference type="EMBL" id="JACYTQ010000004">
    <property type="protein sequence ID" value="MBD8489718.1"/>
    <property type="molecule type" value="Genomic_DNA"/>
</dbReference>
<evidence type="ECO:0000313" key="6">
    <source>
        <dbReference type="Proteomes" id="UP000647133"/>
    </source>
</evidence>
<name>A0ABR9ALP2_9BACT</name>
<comment type="caution">
    <text evidence="5">The sequence shown here is derived from an EMBL/GenBank/DDBJ whole genome shotgun (WGS) entry which is preliminary data.</text>
</comment>
<keyword evidence="6" id="KW-1185">Reference proteome</keyword>
<organism evidence="5 6">
    <name type="scientific">Echinicola arenosa</name>
    <dbReference type="NCBI Taxonomy" id="2774144"/>
    <lineage>
        <taxon>Bacteria</taxon>
        <taxon>Pseudomonadati</taxon>
        <taxon>Bacteroidota</taxon>
        <taxon>Cytophagia</taxon>
        <taxon>Cytophagales</taxon>
        <taxon>Cyclobacteriaceae</taxon>
        <taxon>Echinicola</taxon>
    </lineage>
</organism>
<keyword evidence="2" id="KW-0238">DNA-binding</keyword>
<feature type="domain" description="HTH araC/xylS-type" evidence="4">
    <location>
        <begin position="146"/>
        <end position="245"/>
    </location>
</feature>
<evidence type="ECO:0000256" key="2">
    <source>
        <dbReference type="ARBA" id="ARBA00023125"/>
    </source>
</evidence>
<dbReference type="InterPro" id="IPR046532">
    <property type="entry name" value="DUF6597"/>
</dbReference>
<sequence length="245" mass="28463">MKYQETKPCNQLKDHVHSFWELKGEENDSAWERIFPDGCPGLVVNLGDSCITDNGELAMEYGKTYAVGAMTTFKESFVDENTRLVGVCFKPSAFSSFYSYASLNDLKNQTVLFDQSLSFDKDKLYDENHYAYLNRFLLERMNCKYNRINPLLQDIHQSKGRLNIEELSKKNHISIRQVERIFKEFVGLTPKEYSKIIRFQSALRLIQSSSERRSILDIAFECGYYDHSHLNHEIKRITGLAPSQL</sequence>
<accession>A0ABR9ALP2</accession>
<keyword evidence="3" id="KW-0804">Transcription</keyword>
<evidence type="ECO:0000313" key="5">
    <source>
        <dbReference type="EMBL" id="MBD8489718.1"/>
    </source>
</evidence>
<evidence type="ECO:0000259" key="4">
    <source>
        <dbReference type="PROSITE" id="PS01124"/>
    </source>
</evidence>
<dbReference type="Pfam" id="PF12833">
    <property type="entry name" value="HTH_18"/>
    <property type="match status" value="1"/>
</dbReference>
<proteinExistence type="predicted"/>
<reference evidence="5 6" key="1">
    <citation type="submission" date="2020-09" db="EMBL/GenBank/DDBJ databases">
        <title>Echinicola sp. CAU 1574 isolated from sand of Sido Beach.</title>
        <authorList>
            <person name="Kim W."/>
        </authorList>
    </citation>
    <scope>NUCLEOTIDE SEQUENCE [LARGE SCALE GENOMIC DNA]</scope>
    <source>
        <strain evidence="5 6">CAU 1574</strain>
    </source>
</reference>